<dbReference type="AlphaFoldDB" id="A0A084WRZ1"/>
<dbReference type="Proteomes" id="UP000030765">
    <property type="component" value="Unassembled WGS sequence"/>
</dbReference>
<evidence type="ECO:0000256" key="1">
    <source>
        <dbReference type="SAM" id="MobiDB-lite"/>
    </source>
</evidence>
<feature type="region of interest" description="Disordered" evidence="1">
    <location>
        <begin position="1"/>
        <end position="67"/>
    </location>
</feature>
<dbReference type="EnsemblMetazoa" id="ASIC021277-RA">
    <property type="protein sequence ID" value="ASIC021277-PA"/>
    <property type="gene ID" value="ASIC021277"/>
</dbReference>
<organism evidence="2">
    <name type="scientific">Anopheles sinensis</name>
    <name type="common">Mosquito</name>
    <dbReference type="NCBI Taxonomy" id="74873"/>
    <lineage>
        <taxon>Eukaryota</taxon>
        <taxon>Metazoa</taxon>
        <taxon>Ecdysozoa</taxon>
        <taxon>Arthropoda</taxon>
        <taxon>Hexapoda</taxon>
        <taxon>Insecta</taxon>
        <taxon>Pterygota</taxon>
        <taxon>Neoptera</taxon>
        <taxon>Endopterygota</taxon>
        <taxon>Diptera</taxon>
        <taxon>Nematocera</taxon>
        <taxon>Culicoidea</taxon>
        <taxon>Culicidae</taxon>
        <taxon>Anophelinae</taxon>
        <taxon>Anopheles</taxon>
    </lineage>
</organism>
<protein>
    <submittedName>
        <fullName evidence="2 3">Putative carbohydrate-active enzyme</fullName>
    </submittedName>
</protein>
<evidence type="ECO:0000313" key="3">
    <source>
        <dbReference type="EnsemblMetazoa" id="ASIC021277-PA"/>
    </source>
</evidence>
<accession>A0A084WRZ1</accession>
<gene>
    <name evidence="2" type="ORF">ZHAS_00021277</name>
</gene>
<evidence type="ECO:0000313" key="2">
    <source>
        <dbReference type="EMBL" id="KFB52985.1"/>
    </source>
</evidence>
<keyword evidence="4" id="KW-1185">Reference proteome</keyword>
<reference evidence="3" key="2">
    <citation type="submission" date="2020-05" db="UniProtKB">
        <authorList>
            <consortium name="EnsemblMetazoa"/>
        </authorList>
    </citation>
    <scope>IDENTIFICATION</scope>
</reference>
<evidence type="ECO:0000313" key="4">
    <source>
        <dbReference type="Proteomes" id="UP000030765"/>
    </source>
</evidence>
<dbReference type="EMBL" id="ATLV01026283">
    <property type="status" value="NOT_ANNOTATED_CDS"/>
    <property type="molecule type" value="Genomic_DNA"/>
</dbReference>
<reference evidence="2 4" key="1">
    <citation type="journal article" date="2014" name="BMC Genomics">
        <title>Genome sequence of Anopheles sinensis provides insight into genetics basis of mosquito competence for malaria parasites.</title>
        <authorList>
            <person name="Zhou D."/>
            <person name="Zhang D."/>
            <person name="Ding G."/>
            <person name="Shi L."/>
            <person name="Hou Q."/>
            <person name="Ye Y."/>
            <person name="Xu Y."/>
            <person name="Zhou H."/>
            <person name="Xiong C."/>
            <person name="Li S."/>
            <person name="Yu J."/>
            <person name="Hong S."/>
            <person name="Yu X."/>
            <person name="Zou P."/>
            <person name="Chen C."/>
            <person name="Chang X."/>
            <person name="Wang W."/>
            <person name="Lv Y."/>
            <person name="Sun Y."/>
            <person name="Ma L."/>
            <person name="Shen B."/>
            <person name="Zhu C."/>
        </authorList>
    </citation>
    <scope>NUCLEOTIDE SEQUENCE [LARGE SCALE GENOMIC DNA]</scope>
</reference>
<proteinExistence type="predicted"/>
<dbReference type="VEuPathDB" id="VectorBase:ASIC021277"/>
<feature type="compositionally biased region" description="Gly residues" evidence="1">
    <location>
        <begin position="58"/>
        <end position="67"/>
    </location>
</feature>
<dbReference type="EMBL" id="KE525409">
    <property type="protein sequence ID" value="KFB52985.1"/>
    <property type="molecule type" value="Genomic_DNA"/>
</dbReference>
<sequence>MNARETLLAGSELLATESPQNQHHRASRLEGPKRCHLQQLFHPDDNDANDNTSDSCGWRGGGGGSGM</sequence>
<name>A0A084WRZ1_ANOSI</name>